<dbReference type="InterPro" id="IPR014777">
    <property type="entry name" value="4pyrrole_Mease_sub1"/>
</dbReference>
<reference evidence="10" key="1">
    <citation type="submission" date="2021-07" db="EMBL/GenBank/DDBJ databases">
        <title>Complete genome sequencing of a Clostridium isolate.</title>
        <authorList>
            <person name="Ueki A."/>
            <person name="Tonouchi A."/>
        </authorList>
    </citation>
    <scope>NUCLEOTIDE SEQUENCE [LARGE SCALE GENOMIC DNA]</scope>
    <source>
        <strain evidence="10">C5S11</strain>
    </source>
</reference>
<comment type="pathway">
    <text evidence="1">Cofactor biosynthesis; adenosylcobalamin biosynthesis.</text>
</comment>
<dbReference type="InterPro" id="IPR014776">
    <property type="entry name" value="4pyrrole_Mease_sub2"/>
</dbReference>
<evidence type="ECO:0000256" key="6">
    <source>
        <dbReference type="ARBA" id="ARBA00022691"/>
    </source>
</evidence>
<evidence type="ECO:0000256" key="2">
    <source>
        <dbReference type="ARBA" id="ARBA00005879"/>
    </source>
</evidence>
<dbReference type="CDD" id="cd11645">
    <property type="entry name" value="Precorrin_2_C20_MT"/>
    <property type="match status" value="1"/>
</dbReference>
<dbReference type="InterPro" id="IPR035996">
    <property type="entry name" value="4pyrrol_Methylase_sf"/>
</dbReference>
<evidence type="ECO:0000256" key="3">
    <source>
        <dbReference type="ARBA" id="ARBA00022573"/>
    </source>
</evidence>
<keyword evidence="5" id="KW-0808">Transferase</keyword>
<protein>
    <recommendedName>
        <fullName evidence="7">Cobalt-precorrin-2 C(20)-methyltransferase</fullName>
        <ecNumber evidence="7">2.1.1.151</ecNumber>
    </recommendedName>
</protein>
<dbReference type="NCBIfam" id="NF004058">
    <property type="entry name" value="PRK05576.1-1"/>
    <property type="match status" value="1"/>
</dbReference>
<evidence type="ECO:0000313" key="9">
    <source>
        <dbReference type="EMBL" id="BCZ47785.1"/>
    </source>
</evidence>
<name>A0ABM7TGJ8_9CLOT</name>
<dbReference type="RefSeq" id="WP_224034103.1">
    <property type="nucleotide sequence ID" value="NZ_AP024849.1"/>
</dbReference>
<dbReference type="Proteomes" id="UP000824633">
    <property type="component" value="Chromosome"/>
</dbReference>
<comment type="subunit">
    <text evidence="7">Homodimer.</text>
</comment>
<dbReference type="NCBIfam" id="TIGR01467">
    <property type="entry name" value="cobI_cbiL"/>
    <property type="match status" value="1"/>
</dbReference>
<evidence type="ECO:0000256" key="4">
    <source>
        <dbReference type="ARBA" id="ARBA00022603"/>
    </source>
</evidence>
<dbReference type="SUPFAM" id="SSF53790">
    <property type="entry name" value="Tetrapyrrole methylase"/>
    <property type="match status" value="1"/>
</dbReference>
<gene>
    <name evidence="9" type="primary">cobI/cbiL</name>
    <name evidence="9" type="ORF">psyc5s11_38520</name>
</gene>
<evidence type="ECO:0000313" key="10">
    <source>
        <dbReference type="Proteomes" id="UP000824633"/>
    </source>
</evidence>
<keyword evidence="10" id="KW-1185">Reference proteome</keyword>
<dbReference type="PIRSF" id="PIRSF036427">
    <property type="entry name" value="Precrrn-2_mtase"/>
    <property type="match status" value="1"/>
</dbReference>
<feature type="domain" description="Tetrapyrrole methylase" evidence="8">
    <location>
        <begin position="3"/>
        <end position="200"/>
    </location>
</feature>
<keyword evidence="4" id="KW-0489">Methyltransferase</keyword>
<keyword evidence="6" id="KW-0949">S-adenosyl-L-methionine</keyword>
<dbReference type="Gene3D" id="3.40.1010.10">
    <property type="entry name" value="Cobalt-precorrin-4 Transmethylase, Domain 1"/>
    <property type="match status" value="1"/>
</dbReference>
<sequence length="221" mass="24784">MATLYGIGVGPGDSELLTVKAVRTIEKCQVIVAPCATEDGESIALETVREYIKPGTEVIIKHFPMGKKDRVIKALEAYEFIECRLKEGKDVVFLTIGDPYVYSTYSHMLKHVRDCGFEVQTIPGITSFCAAASLVNKTLVVGDEKLVVMPATKACEITDEKFVIIMKLYKHEEEVLDILEEKGFDYVYASRVGREGEMVSTEREEILQLRDYMSLIIASRN</sequence>
<comment type="catalytic activity">
    <reaction evidence="7">
        <text>Co-precorrin-2 + S-adenosyl-L-methionine = Co-precorrin-3 + S-adenosyl-L-homocysteine + H(+)</text>
        <dbReference type="Rhea" id="RHEA:17997"/>
        <dbReference type="ChEBI" id="CHEBI:15378"/>
        <dbReference type="ChEBI" id="CHEBI:57856"/>
        <dbReference type="ChEBI" id="CHEBI:59789"/>
        <dbReference type="ChEBI" id="CHEBI:60053"/>
        <dbReference type="ChEBI" id="CHEBI:60060"/>
        <dbReference type="EC" id="2.1.1.151"/>
    </reaction>
</comment>
<evidence type="ECO:0000256" key="5">
    <source>
        <dbReference type="ARBA" id="ARBA00022679"/>
    </source>
</evidence>
<organism evidence="9 10">
    <name type="scientific">Clostridium gelidum</name>
    <dbReference type="NCBI Taxonomy" id="704125"/>
    <lineage>
        <taxon>Bacteria</taxon>
        <taxon>Bacillati</taxon>
        <taxon>Bacillota</taxon>
        <taxon>Clostridia</taxon>
        <taxon>Eubacteriales</taxon>
        <taxon>Clostridiaceae</taxon>
        <taxon>Clostridium</taxon>
    </lineage>
</organism>
<dbReference type="InterPro" id="IPR012382">
    <property type="entry name" value="CobI/CbiL"/>
</dbReference>
<dbReference type="Pfam" id="PF00590">
    <property type="entry name" value="TP_methylase"/>
    <property type="match status" value="1"/>
</dbReference>
<keyword evidence="3" id="KW-0169">Cobalamin biosynthesis</keyword>
<accession>A0ABM7TGJ8</accession>
<dbReference type="InterPro" id="IPR006364">
    <property type="entry name" value="CobI/CbiL/CobIJ_dom"/>
</dbReference>
<comment type="function">
    <text evidence="7">Methylates cobalt-precorrin-2 at the C-20 position to produce cobalt-precorrin-3A in the anaerobic cobalamin biosynthesis pathway.</text>
</comment>
<evidence type="ECO:0000256" key="7">
    <source>
        <dbReference type="PIRNR" id="PIRNR036427"/>
    </source>
</evidence>
<proteinExistence type="inferred from homology"/>
<dbReference type="InterPro" id="IPR000878">
    <property type="entry name" value="4pyrrol_Mease"/>
</dbReference>
<evidence type="ECO:0000256" key="1">
    <source>
        <dbReference type="ARBA" id="ARBA00004953"/>
    </source>
</evidence>
<dbReference type="Gene3D" id="3.30.950.10">
    <property type="entry name" value="Methyltransferase, Cobalt-precorrin-4 Transmethylase, Domain 2"/>
    <property type="match status" value="1"/>
</dbReference>
<dbReference type="EC" id="2.1.1.151" evidence="7"/>
<dbReference type="PANTHER" id="PTHR43467:SF2">
    <property type="entry name" value="COBALT-PRECORRIN-2 C(20)-METHYLTRANSFERASE"/>
    <property type="match status" value="1"/>
</dbReference>
<evidence type="ECO:0000259" key="8">
    <source>
        <dbReference type="Pfam" id="PF00590"/>
    </source>
</evidence>
<dbReference type="PANTHER" id="PTHR43467">
    <property type="entry name" value="COBALT-PRECORRIN-2 C(20)-METHYLTRANSFERASE"/>
    <property type="match status" value="1"/>
</dbReference>
<comment type="similarity">
    <text evidence="2 7">Belongs to the precorrin methyltransferase family.</text>
</comment>
<dbReference type="EMBL" id="AP024849">
    <property type="protein sequence ID" value="BCZ47785.1"/>
    <property type="molecule type" value="Genomic_DNA"/>
</dbReference>